<sequence length="127" mass="13749">MNIVLALLDARPVAASSVGFVAVAGLLAAVFPLRGGSGQHAHAGPGALTVPQLRDRMETAARPRIPGPEQLARLAAHAECLPKRMRQKLDLPPGYVGRHRLIEWPPEYKVEFHPPRAEISFAWSAAH</sequence>
<dbReference type="Proteomes" id="UP001501218">
    <property type="component" value="Unassembled WGS sequence"/>
</dbReference>
<evidence type="ECO:0000313" key="2">
    <source>
        <dbReference type="EMBL" id="GAA2334686.1"/>
    </source>
</evidence>
<proteinExistence type="predicted"/>
<comment type="caution">
    <text evidence="2">The sequence shown here is derived from an EMBL/GenBank/DDBJ whole genome shotgun (WGS) entry which is preliminary data.</text>
</comment>
<keyword evidence="1" id="KW-1133">Transmembrane helix</keyword>
<feature type="transmembrane region" description="Helical" evidence="1">
    <location>
        <begin position="12"/>
        <end position="33"/>
    </location>
</feature>
<name>A0ABN3FP52_9PSEU</name>
<accession>A0ABN3FP52</accession>
<protein>
    <submittedName>
        <fullName evidence="2">Uncharacterized protein</fullName>
    </submittedName>
</protein>
<gene>
    <name evidence="2" type="ORF">GCM10009854_08050</name>
</gene>
<reference evidence="2 3" key="1">
    <citation type="journal article" date="2019" name="Int. J. Syst. Evol. Microbiol.">
        <title>The Global Catalogue of Microorganisms (GCM) 10K type strain sequencing project: providing services to taxonomists for standard genome sequencing and annotation.</title>
        <authorList>
            <consortium name="The Broad Institute Genomics Platform"/>
            <consortium name="The Broad Institute Genome Sequencing Center for Infectious Disease"/>
            <person name="Wu L."/>
            <person name="Ma J."/>
        </authorList>
    </citation>
    <scope>NUCLEOTIDE SEQUENCE [LARGE SCALE GENOMIC DNA]</scope>
    <source>
        <strain evidence="2 3">JCM 16221</strain>
    </source>
</reference>
<keyword evidence="1" id="KW-0472">Membrane</keyword>
<keyword evidence="1" id="KW-0812">Transmembrane</keyword>
<organism evidence="2 3">
    <name type="scientific">Saccharopolyspora halophila</name>
    <dbReference type="NCBI Taxonomy" id="405551"/>
    <lineage>
        <taxon>Bacteria</taxon>
        <taxon>Bacillati</taxon>
        <taxon>Actinomycetota</taxon>
        <taxon>Actinomycetes</taxon>
        <taxon>Pseudonocardiales</taxon>
        <taxon>Pseudonocardiaceae</taxon>
        <taxon>Saccharopolyspora</taxon>
    </lineage>
</organism>
<keyword evidence="3" id="KW-1185">Reference proteome</keyword>
<evidence type="ECO:0000256" key="1">
    <source>
        <dbReference type="SAM" id="Phobius"/>
    </source>
</evidence>
<dbReference type="EMBL" id="BAAARA010000002">
    <property type="protein sequence ID" value="GAA2334686.1"/>
    <property type="molecule type" value="Genomic_DNA"/>
</dbReference>
<dbReference type="RefSeq" id="WP_344126653.1">
    <property type="nucleotide sequence ID" value="NZ_BAAARA010000002.1"/>
</dbReference>
<evidence type="ECO:0000313" key="3">
    <source>
        <dbReference type="Proteomes" id="UP001501218"/>
    </source>
</evidence>